<dbReference type="InterPro" id="IPR036867">
    <property type="entry name" value="R3H_dom_sf"/>
</dbReference>
<dbReference type="FunFam" id="3.30.1370.50:FF:000002">
    <property type="entry name" value="Immunoglobulin mu DNA-binding protein 2"/>
    <property type="match status" value="1"/>
</dbReference>
<dbReference type="Pfam" id="PF01424">
    <property type="entry name" value="R3H"/>
    <property type="match status" value="1"/>
</dbReference>
<dbReference type="GO" id="GO:0005524">
    <property type="term" value="F:ATP binding"/>
    <property type="evidence" value="ECO:0007669"/>
    <property type="project" value="UniProtKB-KW"/>
</dbReference>
<evidence type="ECO:0000313" key="21">
    <source>
        <dbReference type="Proteomes" id="UP000310708"/>
    </source>
</evidence>
<dbReference type="InterPro" id="IPR034069">
    <property type="entry name" value="R3H_Cip2"/>
</dbReference>
<dbReference type="PROSITE" id="PS50102">
    <property type="entry name" value="RRM"/>
    <property type="match status" value="1"/>
</dbReference>
<evidence type="ECO:0000256" key="1">
    <source>
        <dbReference type="ARBA" id="ARBA00004123"/>
    </source>
</evidence>
<feature type="compositionally biased region" description="Basic and acidic residues" evidence="9">
    <location>
        <begin position="518"/>
        <end position="528"/>
    </location>
</feature>
<dbReference type="GO" id="GO:0016787">
    <property type="term" value="F:hydrolase activity"/>
    <property type="evidence" value="ECO:0007669"/>
    <property type="project" value="UniProtKB-KW"/>
</dbReference>
<evidence type="ECO:0000313" key="16">
    <source>
        <dbReference type="EMBL" id="TIC64631.1"/>
    </source>
</evidence>
<keyword evidence="6 8" id="KW-0694">RNA-binding</keyword>
<keyword evidence="3" id="KW-0378">Hydrolase</keyword>
<dbReference type="EMBL" id="SPRW01000028">
    <property type="protein sequence ID" value="TIC64363.1"/>
    <property type="molecule type" value="Genomic_DNA"/>
</dbReference>
<dbReference type="AlphaFoldDB" id="A0A4T0NAN6"/>
<dbReference type="CDD" id="cd02639">
    <property type="entry name" value="R3H_RRM"/>
    <property type="match status" value="1"/>
</dbReference>
<evidence type="ECO:0000256" key="4">
    <source>
        <dbReference type="ARBA" id="ARBA00022806"/>
    </source>
</evidence>
<evidence type="ECO:0000313" key="13">
    <source>
        <dbReference type="EMBL" id="TIB99844.1"/>
    </source>
</evidence>
<keyword evidence="4" id="KW-0347">Helicase</keyword>
<evidence type="ECO:0000259" key="10">
    <source>
        <dbReference type="PROSITE" id="PS50102"/>
    </source>
</evidence>
<comment type="subcellular location">
    <subcellularLocation>
        <location evidence="1">Nucleus</location>
    </subcellularLocation>
</comment>
<evidence type="ECO:0000313" key="19">
    <source>
        <dbReference type="Proteomes" id="UP000309601"/>
    </source>
</evidence>
<evidence type="ECO:0000256" key="5">
    <source>
        <dbReference type="ARBA" id="ARBA00022840"/>
    </source>
</evidence>
<evidence type="ECO:0000313" key="12">
    <source>
        <dbReference type="EMBL" id="TIB78187.1"/>
    </source>
</evidence>
<proteinExistence type="predicted"/>
<evidence type="ECO:0000256" key="3">
    <source>
        <dbReference type="ARBA" id="ARBA00022801"/>
    </source>
</evidence>
<feature type="compositionally biased region" description="Polar residues" evidence="9">
    <location>
        <begin position="462"/>
        <end position="494"/>
    </location>
</feature>
<keyword evidence="5" id="KW-0067">ATP-binding</keyword>
<evidence type="ECO:0008006" key="22">
    <source>
        <dbReference type="Google" id="ProtNLM"/>
    </source>
</evidence>
<evidence type="ECO:0000256" key="6">
    <source>
        <dbReference type="ARBA" id="ARBA00022884"/>
    </source>
</evidence>
<name>A0A4T0NAN6_9BASI</name>
<feature type="compositionally biased region" description="Polar residues" evidence="9">
    <location>
        <begin position="503"/>
        <end position="517"/>
    </location>
</feature>
<evidence type="ECO:0000256" key="2">
    <source>
        <dbReference type="ARBA" id="ARBA00022741"/>
    </source>
</evidence>
<comment type="caution">
    <text evidence="12">The sequence shown here is derived from an EMBL/GenBank/DDBJ whole genome shotgun (WGS) entry which is preliminary data.</text>
</comment>
<dbReference type="SUPFAM" id="SSF54928">
    <property type="entry name" value="RNA-binding domain, RBD"/>
    <property type="match status" value="1"/>
</dbReference>
<protein>
    <recommendedName>
        <fullName evidence="22">RRM domain-containing protein</fullName>
    </recommendedName>
</protein>
<evidence type="ECO:0000256" key="7">
    <source>
        <dbReference type="ARBA" id="ARBA00023242"/>
    </source>
</evidence>
<accession>A0A4T0NAN6</accession>
<dbReference type="Proteomes" id="UP000307169">
    <property type="component" value="Unassembled WGS sequence"/>
</dbReference>
<feature type="region of interest" description="Disordered" evidence="9">
    <location>
        <begin position="366"/>
        <end position="528"/>
    </location>
</feature>
<sequence>MSLLNQLDNLNLNNDNLLQNNNNWLNTLNNQNTFINGEEIIPNAVVIKNIPFSLPKDQLLNIIHDLNIPTPYAFNYHYDTSNPTSDPAFRGLAFANFRTSHDASAIVAALNGFDVLGRKLRVEYKKVLHPEDKERIEREKALRRMASLGINNNNTSTASPFQSSDNFTDSPNLYDSVLSDRDSQASPPTMRHAELDLNDPSTLEIYSRILVFKEDRMRDDLAFSKNLTISQRRIVHLVAQRLSVYHYSIGQAEERFVVVSRNPPNDGSNPSRNDPIRTLKHSSSTIGRSGRPDLVSNTSFLSPASTGIGMQIPPGLRTKKSMPDMKRLNTTTNSFNTAPGLTTRASNSNLKEAYSTVRSTTDLQHFAPPMLSGRRSATLGPGPPGTGGFASLFSPSPSSVNSPRTFSEAGSFHPSTLPFPLDLSATRNGSATPSEQSLTTSPAQLNAQLTSPPIRQPRGPQTAASQGFSQPSSRGISSPALSPQPSPRLNQQLPIASHLKNPNGISSAAPNSQTFTERTSEIMHFNDE</sequence>
<dbReference type="InterPro" id="IPR001374">
    <property type="entry name" value="R3H_dom"/>
</dbReference>
<dbReference type="InterPro" id="IPR000504">
    <property type="entry name" value="RRM_dom"/>
</dbReference>
<dbReference type="GO" id="GO:0005634">
    <property type="term" value="C:nucleus"/>
    <property type="evidence" value="ECO:0007669"/>
    <property type="project" value="UniProtKB-SubCell"/>
</dbReference>
<feature type="domain" description="R3H" evidence="11">
    <location>
        <begin position="199"/>
        <end position="263"/>
    </location>
</feature>
<evidence type="ECO:0000313" key="14">
    <source>
        <dbReference type="EMBL" id="TIC33862.1"/>
    </source>
</evidence>
<dbReference type="Proteomes" id="UP000310685">
    <property type="component" value="Unassembled WGS sequence"/>
</dbReference>
<evidence type="ECO:0000313" key="20">
    <source>
        <dbReference type="Proteomes" id="UP000310685"/>
    </source>
</evidence>
<dbReference type="EMBL" id="SPRO01000003">
    <property type="protein sequence ID" value="TIC33862.1"/>
    <property type="molecule type" value="Genomic_DNA"/>
</dbReference>
<dbReference type="GO" id="GO:0004386">
    <property type="term" value="F:helicase activity"/>
    <property type="evidence" value="ECO:0007669"/>
    <property type="project" value="UniProtKB-KW"/>
</dbReference>
<dbReference type="Gene3D" id="3.30.1370.50">
    <property type="entry name" value="R3H-like domain"/>
    <property type="match status" value="1"/>
</dbReference>
<dbReference type="Gene3D" id="3.30.70.330">
    <property type="match status" value="1"/>
</dbReference>
<dbReference type="InterPro" id="IPR035979">
    <property type="entry name" value="RBD_domain_sf"/>
</dbReference>
<dbReference type="SUPFAM" id="SSF82708">
    <property type="entry name" value="R3H domain"/>
    <property type="match status" value="1"/>
</dbReference>
<dbReference type="OMA" id="GLPSQWL"/>
<feature type="domain" description="RRM" evidence="10">
    <location>
        <begin position="43"/>
        <end position="127"/>
    </location>
</feature>
<dbReference type="EMBL" id="SPRX01000031">
    <property type="protein sequence ID" value="TIC64631.1"/>
    <property type="molecule type" value="Genomic_DNA"/>
</dbReference>
<dbReference type="GO" id="GO:0003723">
    <property type="term" value="F:RNA binding"/>
    <property type="evidence" value="ECO:0007669"/>
    <property type="project" value="UniProtKB-UniRule"/>
</dbReference>
<feature type="region of interest" description="Disordered" evidence="9">
    <location>
        <begin position="172"/>
        <end position="194"/>
    </location>
</feature>
<feature type="compositionally biased region" description="Low complexity" evidence="9">
    <location>
        <begin position="391"/>
        <end position="403"/>
    </location>
</feature>
<evidence type="ECO:0000313" key="17">
    <source>
        <dbReference type="Proteomes" id="UP000305647"/>
    </source>
</evidence>
<feature type="compositionally biased region" description="Polar residues" evidence="9">
    <location>
        <begin position="295"/>
        <end position="305"/>
    </location>
</feature>
<evidence type="ECO:0000256" key="9">
    <source>
        <dbReference type="SAM" id="MobiDB-lite"/>
    </source>
</evidence>
<evidence type="ECO:0000259" key="11">
    <source>
        <dbReference type="PROSITE" id="PS51061"/>
    </source>
</evidence>
<dbReference type="InterPro" id="IPR012677">
    <property type="entry name" value="Nucleotide-bd_a/b_plait_sf"/>
</dbReference>
<evidence type="ECO:0000256" key="8">
    <source>
        <dbReference type="PROSITE-ProRule" id="PRU00176"/>
    </source>
</evidence>
<dbReference type="Proteomes" id="UP000305647">
    <property type="component" value="Unassembled WGS sequence"/>
</dbReference>
<gene>
    <name evidence="16" type="ORF">E3Q01_02649</name>
    <name evidence="15" type="ORF">E3Q02_02612</name>
    <name evidence="14" type="ORF">E3Q10_00457</name>
    <name evidence="13" type="ORF">E3Q17_02434</name>
    <name evidence="12" type="ORF">E3Q22_02741</name>
</gene>
<reference evidence="17 18" key="1">
    <citation type="submission" date="2019-03" db="EMBL/GenBank/DDBJ databases">
        <title>Sequencing 25 genomes of Wallemia mellicola.</title>
        <authorList>
            <person name="Gostincar C."/>
        </authorList>
    </citation>
    <scope>NUCLEOTIDE SEQUENCE [LARGE SCALE GENOMIC DNA]</scope>
    <source>
        <strain evidence="13 18">EXF-1262</strain>
        <strain evidence="15 19">EXF-1274</strain>
        <strain evidence="12 20">EXF-6152</strain>
        <strain evidence="16 21">EXF-757</strain>
        <strain evidence="14 17">EXF-8738</strain>
    </source>
</reference>
<dbReference type="Proteomes" id="UP000309601">
    <property type="component" value="Unassembled WGS sequence"/>
</dbReference>
<dbReference type="Proteomes" id="UP000310708">
    <property type="component" value="Unassembled WGS sequence"/>
</dbReference>
<organism evidence="12 20">
    <name type="scientific">Wallemia mellicola</name>
    <dbReference type="NCBI Taxonomy" id="1708541"/>
    <lineage>
        <taxon>Eukaryota</taxon>
        <taxon>Fungi</taxon>
        <taxon>Dikarya</taxon>
        <taxon>Basidiomycota</taxon>
        <taxon>Wallemiomycotina</taxon>
        <taxon>Wallemiomycetes</taxon>
        <taxon>Wallemiales</taxon>
        <taxon>Wallemiaceae</taxon>
        <taxon>Wallemia</taxon>
    </lineage>
</organism>
<dbReference type="EMBL" id="SPRH01000027">
    <property type="protein sequence ID" value="TIB99844.1"/>
    <property type="molecule type" value="Genomic_DNA"/>
</dbReference>
<feature type="compositionally biased region" description="Polar residues" evidence="9">
    <location>
        <begin position="425"/>
        <end position="453"/>
    </location>
</feature>
<dbReference type="SMART" id="SM00360">
    <property type="entry name" value="RRM"/>
    <property type="match status" value="1"/>
</dbReference>
<dbReference type="PROSITE" id="PS51061">
    <property type="entry name" value="R3H"/>
    <property type="match status" value="1"/>
</dbReference>
<keyword evidence="7" id="KW-0539">Nucleus</keyword>
<dbReference type="EMBL" id="SPRC01000028">
    <property type="protein sequence ID" value="TIB78187.1"/>
    <property type="molecule type" value="Genomic_DNA"/>
</dbReference>
<feature type="compositionally biased region" description="Polar residues" evidence="9">
    <location>
        <begin position="262"/>
        <end position="272"/>
    </location>
</feature>
<dbReference type="GO" id="GO:0003677">
    <property type="term" value="F:DNA binding"/>
    <property type="evidence" value="ECO:0007669"/>
    <property type="project" value="UniProtKB-ARBA"/>
</dbReference>
<evidence type="ECO:0000313" key="18">
    <source>
        <dbReference type="Proteomes" id="UP000307169"/>
    </source>
</evidence>
<evidence type="ECO:0000313" key="15">
    <source>
        <dbReference type="EMBL" id="TIC64363.1"/>
    </source>
</evidence>
<keyword evidence="2" id="KW-0547">Nucleotide-binding</keyword>
<feature type="region of interest" description="Disordered" evidence="9">
    <location>
        <begin position="260"/>
        <end position="322"/>
    </location>
</feature>